<dbReference type="InterPro" id="IPR036291">
    <property type="entry name" value="NAD(P)-bd_dom_sf"/>
</dbReference>
<keyword evidence="2" id="KW-0313">Glucose metabolism</keyword>
<keyword evidence="4 8" id="KW-0560">Oxidoreductase</keyword>
<evidence type="ECO:0000259" key="6">
    <source>
        <dbReference type="Pfam" id="PF00479"/>
    </source>
</evidence>
<dbReference type="InterPro" id="IPR022674">
    <property type="entry name" value="G6P_DH_NAD-bd"/>
</dbReference>
<evidence type="ECO:0000256" key="5">
    <source>
        <dbReference type="ARBA" id="ARBA00023277"/>
    </source>
</evidence>
<sequence length="458" mass="49861">MAPRTQIDTLVILGAAGDLTSRLLLPGLATLLASSRGRTVRLIGSAREPLTEKQWKQVVRKSFAKTGVRGEHVEQTLANTTYIQADVTTTEGLQTLLDASKGTPAFFFALPPAVTSLACAQLANMQVPKSLTLVLEKPFGTDSRSAAELNRILVKIVPEEQIHRVDHFLGRADVLNIFGVRFSNLVIEQLLSNQNVEKIDIIYDEDLALEGRAGYYDHAGALRDMIQSHLLQIMALLMMEPPASLKEFDVRNGKAMVLDATRIWKNDPVGSSKRARYTAGKIGRRTIPAYTREPGVDPSRETETLAQMTVEVANWRWAGVPVTLRSGKAMGKPRKEAVITFKPVPHLPAEFTTPATPDVLRIGFKPAGMSLDIDVNGPGDKFTLEKASLVADFGSGQLEAYGEVLAGVLEGDAMLAVRGDTAVRCWLIVEPVLRAWAAGKVSLQTYPAGSEGPRSWLS</sequence>
<dbReference type="KEGG" id="eke:EK0264_09145"/>
<keyword evidence="9" id="KW-1185">Reference proteome</keyword>
<keyword evidence="5" id="KW-0119">Carbohydrate metabolism</keyword>
<organism evidence="8 9">
    <name type="scientific">Epidermidibacterium keratini</name>
    <dbReference type="NCBI Taxonomy" id="1891644"/>
    <lineage>
        <taxon>Bacteria</taxon>
        <taxon>Bacillati</taxon>
        <taxon>Actinomycetota</taxon>
        <taxon>Actinomycetes</taxon>
        <taxon>Sporichthyales</taxon>
        <taxon>Sporichthyaceae</taxon>
        <taxon>Epidermidibacterium</taxon>
    </lineage>
</organism>
<evidence type="ECO:0000256" key="4">
    <source>
        <dbReference type="ARBA" id="ARBA00023002"/>
    </source>
</evidence>
<dbReference type="Pfam" id="PF00479">
    <property type="entry name" value="G6PD_N"/>
    <property type="match status" value="1"/>
</dbReference>
<dbReference type="PIRSF" id="PIRSF000110">
    <property type="entry name" value="G6PD"/>
    <property type="match status" value="1"/>
</dbReference>
<evidence type="ECO:0000256" key="1">
    <source>
        <dbReference type="ARBA" id="ARBA00004937"/>
    </source>
</evidence>
<accession>A0A7L4YMW9</accession>
<proteinExistence type="predicted"/>
<evidence type="ECO:0000256" key="3">
    <source>
        <dbReference type="ARBA" id="ARBA00022857"/>
    </source>
</evidence>
<dbReference type="PANTHER" id="PTHR23429:SF0">
    <property type="entry name" value="GLUCOSE-6-PHOSPHATE 1-DEHYDROGENASE"/>
    <property type="match status" value="1"/>
</dbReference>
<comment type="pathway">
    <text evidence="1">Carbohydrate degradation; pentose phosphate pathway; D-ribulose 5-phosphate from D-glucose 6-phosphate (oxidative stage): step 1/3.</text>
</comment>
<dbReference type="Gene3D" id="3.30.360.10">
    <property type="entry name" value="Dihydrodipicolinate Reductase, domain 2"/>
    <property type="match status" value="1"/>
</dbReference>
<evidence type="ECO:0000313" key="9">
    <source>
        <dbReference type="Proteomes" id="UP000463857"/>
    </source>
</evidence>
<dbReference type="GO" id="GO:0005829">
    <property type="term" value="C:cytosol"/>
    <property type="evidence" value="ECO:0007669"/>
    <property type="project" value="TreeGrafter"/>
</dbReference>
<evidence type="ECO:0000259" key="7">
    <source>
        <dbReference type="Pfam" id="PF02781"/>
    </source>
</evidence>
<dbReference type="InParanoid" id="A0A7L4YMW9"/>
<dbReference type="Pfam" id="PF02781">
    <property type="entry name" value="G6PD_C"/>
    <property type="match status" value="1"/>
</dbReference>
<evidence type="ECO:0000313" key="8">
    <source>
        <dbReference type="EMBL" id="QHC00428.1"/>
    </source>
</evidence>
<evidence type="ECO:0000256" key="2">
    <source>
        <dbReference type="ARBA" id="ARBA00022526"/>
    </source>
</evidence>
<dbReference type="PANTHER" id="PTHR23429">
    <property type="entry name" value="GLUCOSE-6-PHOSPHATE 1-DEHYDROGENASE G6PD"/>
    <property type="match status" value="1"/>
</dbReference>
<dbReference type="Proteomes" id="UP000463857">
    <property type="component" value="Chromosome"/>
</dbReference>
<dbReference type="GO" id="GO:0004345">
    <property type="term" value="F:glucose-6-phosphate dehydrogenase activity"/>
    <property type="evidence" value="ECO:0007669"/>
    <property type="project" value="UniProtKB-EC"/>
</dbReference>
<dbReference type="GO" id="GO:0006006">
    <property type="term" value="P:glucose metabolic process"/>
    <property type="evidence" value="ECO:0007669"/>
    <property type="project" value="UniProtKB-KW"/>
</dbReference>
<dbReference type="Gene3D" id="3.40.50.720">
    <property type="entry name" value="NAD(P)-binding Rossmann-like Domain"/>
    <property type="match status" value="1"/>
</dbReference>
<dbReference type="AlphaFoldDB" id="A0A7L4YMW9"/>
<dbReference type="RefSeq" id="WP_159544903.1">
    <property type="nucleotide sequence ID" value="NZ_CP047156.1"/>
</dbReference>
<dbReference type="SUPFAM" id="SSF55347">
    <property type="entry name" value="Glyceraldehyde-3-phosphate dehydrogenase-like, C-terminal domain"/>
    <property type="match status" value="1"/>
</dbReference>
<dbReference type="GO" id="GO:0050661">
    <property type="term" value="F:NADP binding"/>
    <property type="evidence" value="ECO:0007669"/>
    <property type="project" value="InterPro"/>
</dbReference>
<gene>
    <name evidence="8" type="ORF">EK0264_09145</name>
</gene>
<dbReference type="InterPro" id="IPR022675">
    <property type="entry name" value="G6P_DH_C"/>
</dbReference>
<dbReference type="NCBIfam" id="NF009492">
    <property type="entry name" value="PRK12853.1-3"/>
    <property type="match status" value="1"/>
</dbReference>
<dbReference type="OrthoDB" id="9802739at2"/>
<dbReference type="SUPFAM" id="SSF51735">
    <property type="entry name" value="NAD(P)-binding Rossmann-fold domains"/>
    <property type="match status" value="1"/>
</dbReference>
<dbReference type="GO" id="GO:0009051">
    <property type="term" value="P:pentose-phosphate shunt, oxidative branch"/>
    <property type="evidence" value="ECO:0007669"/>
    <property type="project" value="TreeGrafter"/>
</dbReference>
<feature type="domain" description="Glucose-6-phosphate dehydrogenase C-terminal" evidence="7">
    <location>
        <begin position="180"/>
        <end position="455"/>
    </location>
</feature>
<reference evidence="8 9" key="1">
    <citation type="journal article" date="2018" name="Int. J. Syst. Evol. Microbiol.">
        <title>Epidermidibacterium keratini gen. nov., sp. nov., a member of the family Sporichthyaceae, isolated from keratin epidermis.</title>
        <authorList>
            <person name="Lee D.G."/>
            <person name="Trujillo M.E."/>
            <person name="Kang S."/>
            <person name="Nam J.J."/>
            <person name="Kim Y.J."/>
        </authorList>
    </citation>
    <scope>NUCLEOTIDE SEQUENCE [LARGE SCALE GENOMIC DNA]</scope>
    <source>
        <strain evidence="8 9">EPI-7</strain>
    </source>
</reference>
<protein>
    <submittedName>
        <fullName evidence="8">Glucose-6-phosphate dehydrogenase</fullName>
        <ecNumber evidence="8">1.1.1.49</ecNumber>
    </submittedName>
</protein>
<dbReference type="InterPro" id="IPR001282">
    <property type="entry name" value="G6P_DH"/>
</dbReference>
<feature type="domain" description="Glucose-6-phosphate dehydrogenase NAD-binding" evidence="6">
    <location>
        <begin position="11"/>
        <end position="176"/>
    </location>
</feature>
<name>A0A7L4YMW9_9ACTN</name>
<dbReference type="EC" id="1.1.1.49" evidence="8"/>
<dbReference type="EMBL" id="CP047156">
    <property type="protein sequence ID" value="QHC00428.1"/>
    <property type="molecule type" value="Genomic_DNA"/>
</dbReference>
<keyword evidence="3" id="KW-0521">NADP</keyword>
<dbReference type="PRINTS" id="PR00079">
    <property type="entry name" value="G6PDHDRGNASE"/>
</dbReference>